<dbReference type="Proteomes" id="UP001428817">
    <property type="component" value="Unassembled WGS sequence"/>
</dbReference>
<dbReference type="InterPro" id="IPR016035">
    <property type="entry name" value="Acyl_Trfase/lysoPLipase"/>
</dbReference>
<dbReference type="Gene3D" id="3.40.1090.10">
    <property type="entry name" value="Cytosolic phospholipase A2 catalytic domain"/>
    <property type="match status" value="2"/>
</dbReference>
<feature type="short sequence motif" description="GXSXG" evidence="2">
    <location>
        <begin position="45"/>
        <end position="49"/>
    </location>
</feature>
<dbReference type="SUPFAM" id="SSF52151">
    <property type="entry name" value="FabD/lysophospholipase-like"/>
    <property type="match status" value="1"/>
</dbReference>
<evidence type="ECO:0000256" key="2">
    <source>
        <dbReference type="PROSITE-ProRule" id="PRU01161"/>
    </source>
</evidence>
<feature type="domain" description="PNPLA" evidence="3">
    <location>
        <begin position="10"/>
        <end position="223"/>
    </location>
</feature>
<evidence type="ECO:0000313" key="5">
    <source>
        <dbReference type="Proteomes" id="UP001428817"/>
    </source>
</evidence>
<comment type="caution">
    <text evidence="2">Lacks conserved residue(s) required for the propagation of feature annotation.</text>
</comment>
<keyword evidence="2" id="KW-0378">Hydrolase</keyword>
<gene>
    <name evidence="4" type="ORF">GCM10023321_54100</name>
</gene>
<dbReference type="PROSITE" id="PS51635">
    <property type="entry name" value="PNPLA"/>
    <property type="match status" value="1"/>
</dbReference>
<keyword evidence="5" id="KW-1185">Reference proteome</keyword>
<name>A0ABP9QNQ3_9PSEU</name>
<feature type="active site" description="Nucleophile" evidence="2">
    <location>
        <position position="47"/>
    </location>
</feature>
<evidence type="ECO:0000256" key="1">
    <source>
        <dbReference type="ARBA" id="ARBA00023098"/>
    </source>
</evidence>
<reference evidence="5" key="1">
    <citation type="journal article" date="2019" name="Int. J. Syst. Evol. Microbiol.">
        <title>The Global Catalogue of Microorganisms (GCM) 10K type strain sequencing project: providing services to taxonomists for standard genome sequencing and annotation.</title>
        <authorList>
            <consortium name="The Broad Institute Genomics Platform"/>
            <consortium name="The Broad Institute Genome Sequencing Center for Infectious Disease"/>
            <person name="Wu L."/>
            <person name="Ma J."/>
        </authorList>
    </citation>
    <scope>NUCLEOTIDE SEQUENCE [LARGE SCALE GENOMIC DNA]</scope>
    <source>
        <strain evidence="5">JCM 18303</strain>
    </source>
</reference>
<comment type="caution">
    <text evidence="4">The sequence shown here is derived from an EMBL/GenBank/DDBJ whole genome shotgun (WGS) entry which is preliminary data.</text>
</comment>
<proteinExistence type="predicted"/>
<protein>
    <submittedName>
        <fullName evidence="4">Patatin-like phospholipase family protein</fullName>
    </submittedName>
</protein>
<evidence type="ECO:0000259" key="3">
    <source>
        <dbReference type="PROSITE" id="PS51635"/>
    </source>
</evidence>
<feature type="active site" description="Proton acceptor" evidence="2">
    <location>
        <position position="210"/>
    </location>
</feature>
<organism evidence="4 5">
    <name type="scientific">Pseudonocardia eucalypti</name>
    <dbReference type="NCBI Taxonomy" id="648755"/>
    <lineage>
        <taxon>Bacteria</taxon>
        <taxon>Bacillati</taxon>
        <taxon>Actinomycetota</taxon>
        <taxon>Actinomycetes</taxon>
        <taxon>Pseudonocardiales</taxon>
        <taxon>Pseudonocardiaceae</taxon>
        <taxon>Pseudonocardia</taxon>
    </lineage>
</organism>
<keyword evidence="2" id="KW-0442">Lipid degradation</keyword>
<evidence type="ECO:0000313" key="4">
    <source>
        <dbReference type="EMBL" id="GAA5164872.1"/>
    </source>
</evidence>
<accession>A0ABP9QNQ3</accession>
<dbReference type="RefSeq" id="WP_185062495.1">
    <property type="nucleotide sequence ID" value="NZ_BAABJP010000030.1"/>
</dbReference>
<sequence>MAASSRVGLVLGAGGLLGSAWMIGALPSLAERIGRPLGDLELLVGTSAGSVLAAALRCGMTVDELVAHQRGEPVDGVPEPRRLERETGDGLPPLPYPWIGSPRLLARTATSPWKVRPLVAATSVFPVGRARMPSLVHFLGSVQRRIGITEDRWVPGPPVWIPTVDYDTGRRVVFGRAGAPPSTLAEAVQASCAIPGWMAPQVIGGRRYVDGGVASVTSVDLLARDVRRGLELDQVYVLAPLASHDYDRPFAPFTRIERGVRVLLTGQVDREVRALRETGVEVKVITPGPEDLAAFGFNVMNPRRRLRVLETSLRTSARRAAEAETVDAA</sequence>
<keyword evidence="1 2" id="KW-0443">Lipid metabolism</keyword>
<dbReference type="Pfam" id="PF01734">
    <property type="entry name" value="Patatin"/>
    <property type="match status" value="1"/>
</dbReference>
<dbReference type="InterPro" id="IPR002641">
    <property type="entry name" value="PNPLA_dom"/>
</dbReference>
<dbReference type="EMBL" id="BAABJP010000030">
    <property type="protein sequence ID" value="GAA5164872.1"/>
    <property type="molecule type" value="Genomic_DNA"/>
</dbReference>
<feature type="short sequence motif" description="DGA/G" evidence="2">
    <location>
        <begin position="210"/>
        <end position="212"/>
    </location>
</feature>